<dbReference type="PATRIC" id="fig|1134457.3.peg.162"/>
<accession>L7ED40</accession>
<gene>
    <name evidence="1" type="ORF">O53_1546</name>
</gene>
<dbReference type="AlphaFoldDB" id="L7ED40"/>
<organism evidence="1 2">
    <name type="scientific">Microcystis aeruginosa TAIHU98</name>
    <dbReference type="NCBI Taxonomy" id="1134457"/>
    <lineage>
        <taxon>Bacteria</taxon>
        <taxon>Bacillati</taxon>
        <taxon>Cyanobacteriota</taxon>
        <taxon>Cyanophyceae</taxon>
        <taxon>Oscillatoriophycideae</taxon>
        <taxon>Chroococcales</taxon>
        <taxon>Microcystaceae</taxon>
        <taxon>Microcystis</taxon>
    </lineage>
</organism>
<dbReference type="Proteomes" id="UP000010932">
    <property type="component" value="Unassembled WGS sequence"/>
</dbReference>
<proteinExistence type="predicted"/>
<sequence length="94" mass="10652">MTTFRQVDRLKNNYLPIAIAKGRIIINFCQGVWSDRGIIARMSLIVRNLVKQGFWQYANLANTLLGVIWGKVLAIAPKWGDIPKVDPQCVVRQA</sequence>
<reference evidence="1 2" key="1">
    <citation type="journal article" date="2013" name="Genome Announc.">
        <title>Whole-Genome Sequence of Microcystis aeruginosa TAIHU98, a Nontoxic Bloom-Forming Strain Isolated from Taihu Lake, China.</title>
        <authorList>
            <person name="Yang C."/>
            <person name="Zhang W."/>
            <person name="Ren M."/>
            <person name="Song L."/>
            <person name="Li T."/>
            <person name="Zhao J."/>
        </authorList>
    </citation>
    <scope>NUCLEOTIDE SEQUENCE [LARGE SCALE GENOMIC DNA]</scope>
    <source>
        <strain evidence="1 2">TAIHU98</strain>
    </source>
</reference>
<protein>
    <submittedName>
        <fullName evidence="1">Uncharacterized protein</fullName>
    </submittedName>
</protein>
<evidence type="ECO:0000313" key="2">
    <source>
        <dbReference type="Proteomes" id="UP000010932"/>
    </source>
</evidence>
<evidence type="ECO:0000313" key="1">
    <source>
        <dbReference type="EMBL" id="ELP56934.1"/>
    </source>
</evidence>
<dbReference type="EMBL" id="ANKQ01000001">
    <property type="protein sequence ID" value="ELP56934.1"/>
    <property type="molecule type" value="Genomic_DNA"/>
</dbReference>
<comment type="caution">
    <text evidence="1">The sequence shown here is derived from an EMBL/GenBank/DDBJ whole genome shotgun (WGS) entry which is preliminary data.</text>
</comment>
<dbReference type="RefSeq" id="WP_002734242.1">
    <property type="nucleotide sequence ID" value="NZ_ANKQ01000001.1"/>
</dbReference>
<name>L7ED40_MICAE</name>